<feature type="repeat" description="ANK" evidence="3">
    <location>
        <begin position="209"/>
        <end position="241"/>
    </location>
</feature>
<proteinExistence type="predicted"/>
<dbReference type="Pfam" id="PF12796">
    <property type="entry name" value="Ank_2"/>
    <property type="match status" value="2"/>
</dbReference>
<sequence length="273" mass="29895">MKVLSEVIFYYQTYVNVSRHSCLNQLLPFGFFFFQGQAQLVSAALSEKPSKVNSLDADGRSPLHNACSSGSLSVVRVLLEHQEPKCDLELPDSMGWTALIIAASAGITEVVSELIHAGANVNATNEKGHSNLCPRHYAASKGRTEIGAMLIRYGADINAKDRANQQPLHRAASSGATPFIKLLLQPRLKSDGEPDTETPKLKLNQLDRAGHTPLHLALESGHAEAACILIEAGADRGRLDFDGKRPEELTDVLGDQERRRVLQYIESRCGKYH</sequence>
<dbReference type="PRINTS" id="PR01415">
    <property type="entry name" value="ANKYRIN"/>
</dbReference>
<name>A0AAV0BKP3_PHAPC</name>
<dbReference type="InterPro" id="IPR002110">
    <property type="entry name" value="Ankyrin_rpt"/>
</dbReference>
<protein>
    <submittedName>
        <fullName evidence="4">Ankyrin repeat-containing domain protein</fullName>
    </submittedName>
</protein>
<gene>
    <name evidence="4" type="ORF">PPACK8108_LOCUS21414</name>
</gene>
<evidence type="ECO:0000313" key="5">
    <source>
        <dbReference type="Proteomes" id="UP001153365"/>
    </source>
</evidence>
<dbReference type="InterPro" id="IPR036770">
    <property type="entry name" value="Ankyrin_rpt-contain_sf"/>
</dbReference>
<dbReference type="PANTHER" id="PTHR24173">
    <property type="entry name" value="ANKYRIN REPEAT CONTAINING"/>
    <property type="match status" value="1"/>
</dbReference>
<dbReference type="Gene3D" id="1.25.40.20">
    <property type="entry name" value="Ankyrin repeat-containing domain"/>
    <property type="match status" value="1"/>
</dbReference>
<dbReference type="Proteomes" id="UP001153365">
    <property type="component" value="Unassembled WGS sequence"/>
</dbReference>
<keyword evidence="5" id="KW-1185">Reference proteome</keyword>
<dbReference type="SMART" id="SM00248">
    <property type="entry name" value="ANK"/>
    <property type="match status" value="5"/>
</dbReference>
<dbReference type="EMBL" id="CALTRL010005810">
    <property type="protein sequence ID" value="CAH7686718.1"/>
    <property type="molecule type" value="Genomic_DNA"/>
</dbReference>
<dbReference type="AlphaFoldDB" id="A0AAV0BKP3"/>
<organism evidence="4 5">
    <name type="scientific">Phakopsora pachyrhizi</name>
    <name type="common">Asian soybean rust disease fungus</name>
    <dbReference type="NCBI Taxonomy" id="170000"/>
    <lineage>
        <taxon>Eukaryota</taxon>
        <taxon>Fungi</taxon>
        <taxon>Dikarya</taxon>
        <taxon>Basidiomycota</taxon>
        <taxon>Pucciniomycotina</taxon>
        <taxon>Pucciniomycetes</taxon>
        <taxon>Pucciniales</taxon>
        <taxon>Phakopsoraceae</taxon>
        <taxon>Phakopsora</taxon>
    </lineage>
</organism>
<dbReference type="PROSITE" id="PS50297">
    <property type="entry name" value="ANK_REP_REGION"/>
    <property type="match status" value="4"/>
</dbReference>
<accession>A0AAV0BKP3</accession>
<comment type="caution">
    <text evidence="4">The sequence shown here is derived from an EMBL/GenBank/DDBJ whole genome shotgun (WGS) entry which is preliminary data.</text>
</comment>
<reference evidence="4" key="1">
    <citation type="submission" date="2022-06" db="EMBL/GenBank/DDBJ databases">
        <authorList>
            <consortium name="SYNGENTA / RWTH Aachen University"/>
        </authorList>
    </citation>
    <scope>NUCLEOTIDE SEQUENCE</scope>
</reference>
<keyword evidence="2 3" id="KW-0040">ANK repeat</keyword>
<evidence type="ECO:0000256" key="1">
    <source>
        <dbReference type="ARBA" id="ARBA00022737"/>
    </source>
</evidence>
<evidence type="ECO:0000256" key="2">
    <source>
        <dbReference type="ARBA" id="ARBA00023043"/>
    </source>
</evidence>
<dbReference type="PROSITE" id="PS50088">
    <property type="entry name" value="ANK_REPEAT"/>
    <property type="match status" value="4"/>
</dbReference>
<feature type="repeat" description="ANK" evidence="3">
    <location>
        <begin position="58"/>
        <end position="81"/>
    </location>
</feature>
<feature type="repeat" description="ANK" evidence="3">
    <location>
        <begin position="94"/>
        <end position="126"/>
    </location>
</feature>
<feature type="repeat" description="ANK" evidence="3">
    <location>
        <begin position="130"/>
        <end position="162"/>
    </location>
</feature>
<dbReference type="PANTHER" id="PTHR24173:SF74">
    <property type="entry name" value="ANKYRIN REPEAT DOMAIN-CONTAINING PROTEIN 16"/>
    <property type="match status" value="1"/>
</dbReference>
<keyword evidence="1" id="KW-0677">Repeat</keyword>
<evidence type="ECO:0000256" key="3">
    <source>
        <dbReference type="PROSITE-ProRule" id="PRU00023"/>
    </source>
</evidence>
<evidence type="ECO:0000313" key="4">
    <source>
        <dbReference type="EMBL" id="CAH7686718.1"/>
    </source>
</evidence>
<dbReference type="SUPFAM" id="SSF48403">
    <property type="entry name" value="Ankyrin repeat"/>
    <property type="match status" value="1"/>
</dbReference>